<evidence type="ECO:0000256" key="1">
    <source>
        <dbReference type="SAM" id="MobiDB-lite"/>
    </source>
</evidence>
<comment type="caution">
    <text evidence="2">The sequence shown here is derived from an EMBL/GenBank/DDBJ whole genome shotgun (WGS) entry which is preliminary data.</text>
</comment>
<proteinExistence type="predicted"/>
<organism evidence="2 3">
    <name type="scientific">Ensete ventricosum</name>
    <name type="common">Abyssinian banana</name>
    <name type="synonym">Musa ensete</name>
    <dbReference type="NCBI Taxonomy" id="4639"/>
    <lineage>
        <taxon>Eukaryota</taxon>
        <taxon>Viridiplantae</taxon>
        <taxon>Streptophyta</taxon>
        <taxon>Embryophyta</taxon>
        <taxon>Tracheophyta</taxon>
        <taxon>Spermatophyta</taxon>
        <taxon>Magnoliopsida</taxon>
        <taxon>Liliopsida</taxon>
        <taxon>Zingiberales</taxon>
        <taxon>Musaceae</taxon>
        <taxon>Ensete</taxon>
    </lineage>
</organism>
<evidence type="ECO:0000313" key="2">
    <source>
        <dbReference type="EMBL" id="RRT71922.1"/>
    </source>
</evidence>
<evidence type="ECO:0000313" key="3">
    <source>
        <dbReference type="Proteomes" id="UP000287651"/>
    </source>
</evidence>
<feature type="region of interest" description="Disordered" evidence="1">
    <location>
        <begin position="1"/>
        <end position="44"/>
    </location>
</feature>
<reference evidence="2 3" key="1">
    <citation type="journal article" date="2014" name="Agronomy (Basel)">
        <title>A Draft Genome Sequence for Ensete ventricosum, the Drought-Tolerant Tree Against Hunger.</title>
        <authorList>
            <person name="Harrison J."/>
            <person name="Moore K.A."/>
            <person name="Paszkiewicz K."/>
            <person name="Jones T."/>
            <person name="Grant M."/>
            <person name="Ambacheew D."/>
            <person name="Muzemil S."/>
            <person name="Studholme D.J."/>
        </authorList>
    </citation>
    <scope>NUCLEOTIDE SEQUENCE [LARGE SCALE GENOMIC DNA]</scope>
</reference>
<dbReference type="Proteomes" id="UP000287651">
    <property type="component" value="Unassembled WGS sequence"/>
</dbReference>
<sequence length="174" mass="19030">MGRTSSRPAPSPPVEAPVEGAGKRLDEGGRELPRKKTKVTVSKCPRKAAIGGWSERAHNNKGKEPTKEAAKSLDCLPTMRELCEDLHIVGALINRLHDVGRVVHLLTEKNSALRAENKVLKLRAGPEVVAAVKKWSIELSTEVERLKTALGEFEQHCKNHELAADSAHGELKDL</sequence>
<gene>
    <name evidence="2" type="ORF">B296_00011036</name>
</gene>
<name>A0A427A6P9_ENSVE</name>
<accession>A0A427A6P9</accession>
<protein>
    <submittedName>
        <fullName evidence="2">Uncharacterized protein</fullName>
    </submittedName>
</protein>
<feature type="compositionally biased region" description="Basic and acidic residues" evidence="1">
    <location>
        <begin position="21"/>
        <end position="34"/>
    </location>
</feature>
<dbReference type="EMBL" id="AMZH03003562">
    <property type="protein sequence ID" value="RRT71922.1"/>
    <property type="molecule type" value="Genomic_DNA"/>
</dbReference>
<dbReference type="AlphaFoldDB" id="A0A427A6P9"/>